<keyword evidence="5" id="KW-0812">Transmembrane</keyword>
<evidence type="ECO:0000256" key="2">
    <source>
        <dbReference type="ARBA" id="ARBA00011233"/>
    </source>
</evidence>
<dbReference type="Proteomes" id="UP000037660">
    <property type="component" value="Unassembled WGS sequence"/>
</dbReference>
<dbReference type="EMBL" id="BBYR01000082">
    <property type="protein sequence ID" value="GAP38612.1"/>
    <property type="molecule type" value="Genomic_DNA"/>
</dbReference>
<reference evidence="14" key="1">
    <citation type="submission" date="2015-07" db="EMBL/GenBank/DDBJ databases">
        <title>Discovery of a poly(ethylene terephthalate assimilation.</title>
        <authorList>
            <person name="Yoshida S."/>
            <person name="Hiraga K."/>
            <person name="Takehana T."/>
            <person name="Taniguchi I."/>
            <person name="Yamaji H."/>
            <person name="Maeda Y."/>
            <person name="Toyohara K."/>
            <person name="Miyamoto K."/>
            <person name="Kimura Y."/>
            <person name="Oda K."/>
        </authorList>
    </citation>
    <scope>NUCLEOTIDE SEQUENCE [LARGE SCALE GENOMIC DNA]</scope>
    <source>
        <strain evidence="14">NBRC 110686 / TISTR 2288 / 201-F6</strain>
    </source>
</reference>
<sequence>MFRSSRVALAAAALLGVAASAQAQSSVQTYGLFDVSAGQFQNAGATKVRRLDSGNLSTSYLGFKGTEDLGGGLRANFALETFFLADTGGASRVPGVDVFWARNAWVGLSGDFGALKLGRAGPPLFVSTLIFNAFGDSFGYSPSIRQYYNAPYGTPLIGDSGWNNAITYSTPNVGGVSANLMMQLGEGAATAKGRNVGANVLYFGGPLALTGAWQQVKAQGVLGRGIAAFPGFQKQDAYQFGASYDFGVVKLFGQYGVIKTDAFTDVKVTNAHLSASVPIGNGAVLASYGHSKIDTAGVANDPVSKMLTVGYDHFLSKRTDVYAIYMNDKYTRLSTGNTFAVGIRHKF</sequence>
<organism evidence="13 14">
    <name type="scientific">Piscinibacter sakaiensis</name>
    <name type="common">Ideonella sakaiensis</name>
    <dbReference type="NCBI Taxonomy" id="1547922"/>
    <lineage>
        <taxon>Bacteria</taxon>
        <taxon>Pseudomonadati</taxon>
        <taxon>Pseudomonadota</taxon>
        <taxon>Betaproteobacteria</taxon>
        <taxon>Burkholderiales</taxon>
        <taxon>Sphaerotilaceae</taxon>
        <taxon>Piscinibacter</taxon>
    </lineage>
</organism>
<dbReference type="SUPFAM" id="SSF56935">
    <property type="entry name" value="Porins"/>
    <property type="match status" value="1"/>
</dbReference>
<dbReference type="STRING" id="1547922.ISF6_5165"/>
<keyword evidence="14" id="KW-1185">Reference proteome</keyword>
<feature type="signal peptide" evidence="11">
    <location>
        <begin position="1"/>
        <end position="23"/>
    </location>
</feature>
<dbReference type="GO" id="GO:0009279">
    <property type="term" value="C:cell outer membrane"/>
    <property type="evidence" value="ECO:0007669"/>
    <property type="project" value="UniProtKB-SubCell"/>
</dbReference>
<comment type="subcellular location">
    <subcellularLocation>
        <location evidence="1">Cell outer membrane</location>
        <topology evidence="1">Multi-pass membrane protein</topology>
    </subcellularLocation>
</comment>
<feature type="chain" id="PRO_5005513832" evidence="11">
    <location>
        <begin position="24"/>
        <end position="347"/>
    </location>
</feature>
<dbReference type="Pfam" id="PF13609">
    <property type="entry name" value="Porin_4"/>
    <property type="match status" value="1"/>
</dbReference>
<dbReference type="PANTHER" id="PTHR34501:SF9">
    <property type="entry name" value="MAJOR OUTER MEMBRANE PROTEIN P.IA"/>
    <property type="match status" value="1"/>
</dbReference>
<evidence type="ECO:0000256" key="9">
    <source>
        <dbReference type="ARBA" id="ARBA00023136"/>
    </source>
</evidence>
<dbReference type="AlphaFoldDB" id="A0A0K8P7K5"/>
<evidence type="ECO:0000256" key="6">
    <source>
        <dbReference type="ARBA" id="ARBA00022729"/>
    </source>
</evidence>
<keyword evidence="10" id="KW-0998">Cell outer membrane</keyword>
<evidence type="ECO:0000256" key="11">
    <source>
        <dbReference type="SAM" id="SignalP"/>
    </source>
</evidence>
<dbReference type="InterPro" id="IPR023614">
    <property type="entry name" value="Porin_dom_sf"/>
</dbReference>
<evidence type="ECO:0000259" key="12">
    <source>
        <dbReference type="Pfam" id="PF13609"/>
    </source>
</evidence>
<evidence type="ECO:0000256" key="10">
    <source>
        <dbReference type="ARBA" id="ARBA00023237"/>
    </source>
</evidence>
<dbReference type="OrthoDB" id="6975458at2"/>
<gene>
    <name evidence="13" type="ORF">ISF6_5165</name>
</gene>
<comment type="subunit">
    <text evidence="2">Homotrimer.</text>
</comment>
<dbReference type="PANTHER" id="PTHR34501">
    <property type="entry name" value="PROTEIN YDDL-RELATED"/>
    <property type="match status" value="1"/>
</dbReference>
<evidence type="ECO:0000256" key="7">
    <source>
        <dbReference type="ARBA" id="ARBA00023065"/>
    </source>
</evidence>
<dbReference type="GO" id="GO:0046930">
    <property type="term" value="C:pore complex"/>
    <property type="evidence" value="ECO:0007669"/>
    <property type="project" value="UniProtKB-KW"/>
</dbReference>
<accession>A0A0K8P7K5</accession>
<dbReference type="SMR" id="A0A0K8P7K5"/>
<evidence type="ECO:0000256" key="5">
    <source>
        <dbReference type="ARBA" id="ARBA00022692"/>
    </source>
</evidence>
<keyword evidence="6 11" id="KW-0732">Signal</keyword>
<feature type="domain" description="Porin" evidence="12">
    <location>
        <begin position="10"/>
        <end position="331"/>
    </location>
</feature>
<evidence type="ECO:0000256" key="8">
    <source>
        <dbReference type="ARBA" id="ARBA00023114"/>
    </source>
</evidence>
<dbReference type="RefSeq" id="WP_054022471.1">
    <property type="nucleotide sequence ID" value="NZ_BBYR01000082.1"/>
</dbReference>
<name>A0A0K8P7K5_PISS1</name>
<protein>
    <submittedName>
        <fullName evidence="13">Porin</fullName>
    </submittedName>
</protein>
<comment type="caution">
    <text evidence="13">The sequence shown here is derived from an EMBL/GenBank/DDBJ whole genome shotgun (WGS) entry which is preliminary data.</text>
</comment>
<dbReference type="InterPro" id="IPR050298">
    <property type="entry name" value="Gram-neg_bact_OMP"/>
</dbReference>
<dbReference type="GO" id="GO:0015288">
    <property type="term" value="F:porin activity"/>
    <property type="evidence" value="ECO:0007669"/>
    <property type="project" value="UniProtKB-KW"/>
</dbReference>
<evidence type="ECO:0000256" key="1">
    <source>
        <dbReference type="ARBA" id="ARBA00004571"/>
    </source>
</evidence>
<evidence type="ECO:0000256" key="4">
    <source>
        <dbReference type="ARBA" id="ARBA00022452"/>
    </source>
</evidence>
<keyword evidence="4" id="KW-1134">Transmembrane beta strand</keyword>
<dbReference type="GO" id="GO:0006811">
    <property type="term" value="P:monoatomic ion transport"/>
    <property type="evidence" value="ECO:0007669"/>
    <property type="project" value="UniProtKB-KW"/>
</dbReference>
<keyword evidence="7" id="KW-0406">Ion transport</keyword>
<keyword evidence="8" id="KW-0626">Porin</keyword>
<proteinExistence type="predicted"/>
<keyword evidence="9" id="KW-0472">Membrane</keyword>
<dbReference type="Gene3D" id="2.40.160.10">
    <property type="entry name" value="Porin"/>
    <property type="match status" value="1"/>
</dbReference>
<evidence type="ECO:0000313" key="13">
    <source>
        <dbReference type="EMBL" id="GAP38612.1"/>
    </source>
</evidence>
<evidence type="ECO:0000313" key="14">
    <source>
        <dbReference type="Proteomes" id="UP000037660"/>
    </source>
</evidence>
<dbReference type="InterPro" id="IPR033900">
    <property type="entry name" value="Gram_neg_porin_domain"/>
</dbReference>
<keyword evidence="3" id="KW-0813">Transport</keyword>
<evidence type="ECO:0000256" key="3">
    <source>
        <dbReference type="ARBA" id="ARBA00022448"/>
    </source>
</evidence>
<dbReference type="CDD" id="cd00342">
    <property type="entry name" value="gram_neg_porins"/>
    <property type="match status" value="1"/>
</dbReference>
<reference evidence="13 14" key="2">
    <citation type="journal article" date="2016" name="Science">
        <title>A bacterium that degrades and assimilates poly(ethylene terephthalate).</title>
        <authorList>
            <person name="Yoshida S."/>
            <person name="Hiraga K."/>
            <person name="Takehana T."/>
            <person name="Taniguchi I."/>
            <person name="Yamaji H."/>
            <person name="Maeda Y."/>
            <person name="Toyohara K."/>
            <person name="Miyamoto K."/>
            <person name="Kimura Y."/>
            <person name="Oda K."/>
        </authorList>
    </citation>
    <scope>NUCLEOTIDE SEQUENCE [LARGE SCALE GENOMIC DNA]</scope>
    <source>
        <strain evidence="14">NBRC 110686 / TISTR 2288 / 201-F6</strain>
    </source>
</reference>